<keyword evidence="2" id="KW-0812">Transmembrane</keyword>
<evidence type="ECO:0000313" key="4">
    <source>
        <dbReference type="Proteomes" id="UP000603708"/>
    </source>
</evidence>
<protein>
    <submittedName>
        <fullName evidence="3">Uncharacterized protein</fullName>
    </submittedName>
</protein>
<evidence type="ECO:0000256" key="2">
    <source>
        <dbReference type="SAM" id="Phobius"/>
    </source>
</evidence>
<reference evidence="3" key="2">
    <citation type="submission" date="2020-09" db="EMBL/GenBank/DDBJ databases">
        <authorList>
            <person name="Sun Q."/>
            <person name="Ohkuma M."/>
        </authorList>
    </citation>
    <scope>NUCLEOTIDE SEQUENCE</scope>
    <source>
        <strain evidence="3">JCM 5069</strain>
    </source>
</reference>
<proteinExistence type="predicted"/>
<keyword evidence="2" id="KW-1133">Transmembrane helix</keyword>
<feature type="transmembrane region" description="Helical" evidence="2">
    <location>
        <begin position="12"/>
        <end position="36"/>
    </location>
</feature>
<feature type="transmembrane region" description="Helical" evidence="2">
    <location>
        <begin position="43"/>
        <end position="61"/>
    </location>
</feature>
<evidence type="ECO:0000256" key="1">
    <source>
        <dbReference type="SAM" id="MobiDB-lite"/>
    </source>
</evidence>
<gene>
    <name evidence="3" type="ORF">GCM10018793_15940</name>
</gene>
<dbReference type="AlphaFoldDB" id="A0A919FZK3"/>
<feature type="compositionally biased region" description="Gly residues" evidence="1">
    <location>
        <begin position="181"/>
        <end position="211"/>
    </location>
</feature>
<name>A0A919FZK3_9ACTN</name>
<dbReference type="Proteomes" id="UP000603708">
    <property type="component" value="Unassembled WGS sequence"/>
</dbReference>
<reference evidence="3" key="1">
    <citation type="journal article" date="2014" name="Int. J. Syst. Evol. Microbiol.">
        <title>Complete genome sequence of Corynebacterium casei LMG S-19264T (=DSM 44701T), isolated from a smear-ripened cheese.</title>
        <authorList>
            <consortium name="US DOE Joint Genome Institute (JGI-PGF)"/>
            <person name="Walter F."/>
            <person name="Albersmeier A."/>
            <person name="Kalinowski J."/>
            <person name="Ruckert C."/>
        </authorList>
    </citation>
    <scope>NUCLEOTIDE SEQUENCE</scope>
    <source>
        <strain evidence="3">JCM 5069</strain>
    </source>
</reference>
<evidence type="ECO:0000313" key="3">
    <source>
        <dbReference type="EMBL" id="GHH74520.1"/>
    </source>
</evidence>
<feature type="transmembrane region" description="Helical" evidence="2">
    <location>
        <begin position="88"/>
        <end position="106"/>
    </location>
</feature>
<feature type="region of interest" description="Disordered" evidence="1">
    <location>
        <begin position="181"/>
        <end position="219"/>
    </location>
</feature>
<dbReference type="RefSeq" id="WP_229924446.1">
    <property type="nucleotide sequence ID" value="NZ_BNCD01000003.1"/>
</dbReference>
<sequence>MSLTVFDGLPTHVLLVHFVVVLVPLTALALVVCAVWPQGARRLGLVLPLLALVTLAFVPFTTNAGEWLRDRIGHTPPVNRHADLGDGLLPWVVSVLAVSAAVWWVTRRETVAETRRTTAAEGGPERRLPAHLWPSLPLRPRVLRVLVAVLAFAAAAGSVAQVYRVGDSGAEAAWQGVVSGSGGTGGAGDAGDARGAGGAAGDGRTGPGAVSGRGAPHDG</sequence>
<organism evidence="3 4">
    <name type="scientific">Streptomyces sulfonofaciens</name>
    <dbReference type="NCBI Taxonomy" id="68272"/>
    <lineage>
        <taxon>Bacteria</taxon>
        <taxon>Bacillati</taxon>
        <taxon>Actinomycetota</taxon>
        <taxon>Actinomycetes</taxon>
        <taxon>Kitasatosporales</taxon>
        <taxon>Streptomycetaceae</taxon>
        <taxon>Streptomyces</taxon>
    </lineage>
</organism>
<accession>A0A919FZK3</accession>
<dbReference type="EMBL" id="BNCD01000003">
    <property type="protein sequence ID" value="GHH74520.1"/>
    <property type="molecule type" value="Genomic_DNA"/>
</dbReference>
<keyword evidence="4" id="KW-1185">Reference proteome</keyword>
<comment type="caution">
    <text evidence="3">The sequence shown here is derived from an EMBL/GenBank/DDBJ whole genome shotgun (WGS) entry which is preliminary data.</text>
</comment>
<keyword evidence="2" id="KW-0472">Membrane</keyword>